<dbReference type="PIRSF" id="PIRSF000089">
    <property type="entry name" value="Electra_flavoP_a"/>
    <property type="match status" value="1"/>
</dbReference>
<evidence type="ECO:0000256" key="5">
    <source>
        <dbReference type="ARBA" id="ARBA00022982"/>
    </source>
</evidence>
<dbReference type="GO" id="GO:0050660">
    <property type="term" value="F:flavin adenine dinucleotide binding"/>
    <property type="evidence" value="ECO:0007669"/>
    <property type="project" value="InterPro"/>
</dbReference>
<feature type="binding site" evidence="6">
    <location>
        <begin position="277"/>
        <end position="278"/>
    </location>
    <ligand>
        <name>FAD</name>
        <dbReference type="ChEBI" id="CHEBI:57692"/>
    </ligand>
</feature>
<dbReference type="Gene3D" id="3.40.50.1220">
    <property type="entry name" value="TPP-binding domain"/>
    <property type="match status" value="1"/>
</dbReference>
<evidence type="ECO:0000256" key="2">
    <source>
        <dbReference type="ARBA" id="ARBA00022448"/>
    </source>
</evidence>
<dbReference type="Pfam" id="PF01012">
    <property type="entry name" value="ETF"/>
    <property type="match status" value="1"/>
</dbReference>
<protein>
    <submittedName>
        <fullName evidence="9">Electron transfer flavoprotein subunit alpha/FixB family protein</fullName>
    </submittedName>
</protein>
<name>A0A847S293_9NEIS</name>
<evidence type="ECO:0000259" key="7">
    <source>
        <dbReference type="Pfam" id="PF00766"/>
    </source>
</evidence>
<comment type="cofactor">
    <cofactor evidence="6">
        <name>FAD</name>
        <dbReference type="ChEBI" id="CHEBI:57692"/>
    </cofactor>
    <text evidence="6">Binds 1 FAD per dimer.</text>
</comment>
<dbReference type="InterPro" id="IPR029035">
    <property type="entry name" value="DHS-like_NAD/FAD-binding_dom"/>
</dbReference>
<feature type="domain" description="Electron transfer flavoprotein alpha/beta-subunit N-terminal" evidence="8">
    <location>
        <begin position="61"/>
        <end position="219"/>
    </location>
</feature>
<keyword evidence="3" id="KW-0285">Flavoprotein</keyword>
<comment type="caution">
    <text evidence="9">The sequence shown here is derived from an EMBL/GenBank/DDBJ whole genome shotgun (WGS) entry which is preliminary data.</text>
</comment>
<gene>
    <name evidence="9" type="ORF">HF682_01605</name>
</gene>
<evidence type="ECO:0000256" key="3">
    <source>
        <dbReference type="ARBA" id="ARBA00022630"/>
    </source>
</evidence>
<dbReference type="SUPFAM" id="SSF52402">
    <property type="entry name" value="Adenine nucleotide alpha hydrolases-like"/>
    <property type="match status" value="1"/>
</dbReference>
<dbReference type="AlphaFoldDB" id="A0A847S293"/>
<dbReference type="Proteomes" id="UP000587991">
    <property type="component" value="Unassembled WGS sequence"/>
</dbReference>
<keyword evidence="4 6" id="KW-0274">FAD</keyword>
<keyword evidence="5" id="KW-0249">Electron transport</keyword>
<dbReference type="PANTHER" id="PTHR43153:SF1">
    <property type="entry name" value="ELECTRON TRANSFER FLAVOPROTEIN SUBUNIT ALPHA, MITOCHONDRIAL"/>
    <property type="match status" value="1"/>
</dbReference>
<reference evidence="9 10" key="1">
    <citation type="submission" date="2020-04" db="EMBL/GenBank/DDBJ databases">
        <title>Draft genome of Leeia sp. IMCC25680.</title>
        <authorList>
            <person name="Song J."/>
            <person name="Cho J.-C."/>
        </authorList>
    </citation>
    <scope>NUCLEOTIDE SEQUENCE [LARGE SCALE GENOMIC DNA]</scope>
    <source>
        <strain evidence="9 10">IMCC25680</strain>
    </source>
</reference>
<dbReference type="InterPro" id="IPR014729">
    <property type="entry name" value="Rossmann-like_a/b/a_fold"/>
</dbReference>
<dbReference type="GO" id="GO:0033539">
    <property type="term" value="P:fatty acid beta-oxidation using acyl-CoA dehydrogenase"/>
    <property type="evidence" value="ECO:0007669"/>
    <property type="project" value="TreeGrafter"/>
</dbReference>
<dbReference type="RefSeq" id="WP_168875509.1">
    <property type="nucleotide sequence ID" value="NZ_JABAIM010000001.1"/>
</dbReference>
<dbReference type="SUPFAM" id="SSF52467">
    <property type="entry name" value="DHS-like NAD/FAD-binding domain"/>
    <property type="match status" value="1"/>
</dbReference>
<accession>A0A847S293</accession>
<keyword evidence="2" id="KW-0813">Transport</keyword>
<sequence length="370" mass="38955">MSHGTIPRIDPRRPWVVGPSGLKRIVLGAETGERGQLAPETSHGAQVLPLRLQGAAERYSLVVLHSDRGAVDEAGRQAIAAAALLADSKTAVLVLVLGSCQDELSVVGADVVLSAPAFDPQHFAPEGRLALIQAVVTQYAPVQLVMPDRGADAELGRLLATRQRWSVATDVVEVAEGLVRRLLPGARFAVAAMPFVLMLARNAVETRLPWRGQGEVQSLPAFTSPPERIRDLGVSSSAPENLDLEEADAILSAGNGMRDMAGFQQLASLLGAATGASRVAVDDGRFPRSKQVGATGKTVQSSLYMAIGISGAVQHLQGIKECRHVVAINLDESAPIVKRASLSVIADSTDFMAALADLLKAARAKQEKAA</sequence>
<dbReference type="InterPro" id="IPR014731">
    <property type="entry name" value="ETF_asu_C"/>
</dbReference>
<comment type="similarity">
    <text evidence="1">Belongs to the ETF alpha-subunit/FixB family.</text>
</comment>
<dbReference type="InterPro" id="IPR018206">
    <property type="entry name" value="ETF_asu_C_CS"/>
</dbReference>
<dbReference type="PROSITE" id="PS00696">
    <property type="entry name" value="ETF_ALPHA"/>
    <property type="match status" value="1"/>
</dbReference>
<dbReference type="Gene3D" id="3.40.50.620">
    <property type="entry name" value="HUPs"/>
    <property type="match status" value="1"/>
</dbReference>
<feature type="binding site" evidence="6">
    <location>
        <position position="329"/>
    </location>
    <ligand>
        <name>FAD</name>
        <dbReference type="ChEBI" id="CHEBI:57692"/>
    </ligand>
</feature>
<evidence type="ECO:0000313" key="10">
    <source>
        <dbReference type="Proteomes" id="UP000587991"/>
    </source>
</evidence>
<proteinExistence type="inferred from homology"/>
<evidence type="ECO:0000256" key="4">
    <source>
        <dbReference type="ARBA" id="ARBA00022827"/>
    </source>
</evidence>
<dbReference type="Pfam" id="PF00766">
    <property type="entry name" value="ETF_alpha"/>
    <property type="match status" value="1"/>
</dbReference>
<evidence type="ECO:0000256" key="1">
    <source>
        <dbReference type="ARBA" id="ARBA00005817"/>
    </source>
</evidence>
<evidence type="ECO:0000259" key="8">
    <source>
        <dbReference type="Pfam" id="PF01012"/>
    </source>
</evidence>
<dbReference type="EMBL" id="JABAIM010000001">
    <property type="protein sequence ID" value="NLR73854.1"/>
    <property type="molecule type" value="Genomic_DNA"/>
</dbReference>
<organism evidence="9 10">
    <name type="scientific">Leeia aquatica</name>
    <dbReference type="NCBI Taxonomy" id="2725557"/>
    <lineage>
        <taxon>Bacteria</taxon>
        <taxon>Pseudomonadati</taxon>
        <taxon>Pseudomonadota</taxon>
        <taxon>Betaproteobacteria</taxon>
        <taxon>Neisseriales</taxon>
        <taxon>Leeiaceae</taxon>
        <taxon>Leeia</taxon>
    </lineage>
</organism>
<keyword evidence="10" id="KW-1185">Reference proteome</keyword>
<evidence type="ECO:0000313" key="9">
    <source>
        <dbReference type="EMBL" id="NLR73854.1"/>
    </source>
</evidence>
<evidence type="ECO:0000256" key="6">
    <source>
        <dbReference type="PIRSR" id="PIRSR000089-1"/>
    </source>
</evidence>
<feature type="binding site" evidence="6">
    <location>
        <begin position="308"/>
        <end position="315"/>
    </location>
    <ligand>
        <name>FAD</name>
        <dbReference type="ChEBI" id="CHEBI:57692"/>
    </ligand>
</feature>
<dbReference type="GO" id="GO:0009055">
    <property type="term" value="F:electron transfer activity"/>
    <property type="evidence" value="ECO:0007669"/>
    <property type="project" value="InterPro"/>
</dbReference>
<feature type="domain" description="Electron transfer flavoprotein alpha subunit C-terminal" evidence="7">
    <location>
        <begin position="243"/>
        <end position="320"/>
    </location>
</feature>
<feature type="binding site" evidence="6">
    <location>
        <begin position="291"/>
        <end position="295"/>
    </location>
    <ligand>
        <name>FAD</name>
        <dbReference type="ChEBI" id="CHEBI:57692"/>
    </ligand>
</feature>
<dbReference type="InterPro" id="IPR001308">
    <property type="entry name" value="ETF_a/FixB"/>
</dbReference>
<dbReference type="InterPro" id="IPR014730">
    <property type="entry name" value="ETF_a/b_N"/>
</dbReference>
<dbReference type="PANTHER" id="PTHR43153">
    <property type="entry name" value="ELECTRON TRANSFER FLAVOPROTEIN ALPHA"/>
    <property type="match status" value="1"/>
</dbReference>